<protein>
    <submittedName>
        <fullName evidence="2">Uncharacterized protein</fullName>
    </submittedName>
</protein>
<accession>X0TL77</accession>
<reference evidence="2" key="1">
    <citation type="journal article" date="2014" name="Front. Microbiol.">
        <title>High frequency of phylogenetically diverse reductive dehalogenase-homologous genes in deep subseafloor sedimentary metagenomes.</title>
        <authorList>
            <person name="Kawai M."/>
            <person name="Futagami T."/>
            <person name="Toyoda A."/>
            <person name="Takaki Y."/>
            <person name="Nishi S."/>
            <person name="Hori S."/>
            <person name="Arai W."/>
            <person name="Tsubouchi T."/>
            <person name="Morono Y."/>
            <person name="Uchiyama I."/>
            <person name="Ito T."/>
            <person name="Fujiyama A."/>
            <person name="Inagaki F."/>
            <person name="Takami H."/>
        </authorList>
    </citation>
    <scope>NUCLEOTIDE SEQUENCE</scope>
    <source>
        <strain evidence="2">Expedition CK06-06</strain>
    </source>
</reference>
<name>X0TL77_9ZZZZ</name>
<feature type="region of interest" description="Disordered" evidence="1">
    <location>
        <begin position="41"/>
        <end position="63"/>
    </location>
</feature>
<dbReference type="EMBL" id="BARS01008306">
    <property type="protein sequence ID" value="GAF76855.1"/>
    <property type="molecule type" value="Genomic_DNA"/>
</dbReference>
<sequence length="63" mass="7129">MPRRRYEPEDVAEAVASWIRVKATGQIVIHYNCGGITNIYENKKREPGSEERGGDDETVSSYV</sequence>
<dbReference type="AlphaFoldDB" id="X0TL77"/>
<evidence type="ECO:0000256" key="1">
    <source>
        <dbReference type="SAM" id="MobiDB-lite"/>
    </source>
</evidence>
<organism evidence="2">
    <name type="scientific">marine sediment metagenome</name>
    <dbReference type="NCBI Taxonomy" id="412755"/>
    <lineage>
        <taxon>unclassified sequences</taxon>
        <taxon>metagenomes</taxon>
        <taxon>ecological metagenomes</taxon>
    </lineage>
</organism>
<feature type="compositionally biased region" description="Basic and acidic residues" evidence="1">
    <location>
        <begin position="41"/>
        <end position="52"/>
    </location>
</feature>
<comment type="caution">
    <text evidence="2">The sequence shown here is derived from an EMBL/GenBank/DDBJ whole genome shotgun (WGS) entry which is preliminary data.</text>
</comment>
<feature type="compositionally biased region" description="Acidic residues" evidence="1">
    <location>
        <begin position="53"/>
        <end position="63"/>
    </location>
</feature>
<gene>
    <name evidence="2" type="ORF">S01H1_15863</name>
</gene>
<evidence type="ECO:0000313" key="2">
    <source>
        <dbReference type="EMBL" id="GAF76855.1"/>
    </source>
</evidence>
<proteinExistence type="predicted"/>